<dbReference type="RefSeq" id="XP_027337596.1">
    <property type="nucleotide sequence ID" value="XM_027481795.1"/>
</dbReference>
<feature type="region of interest" description="Disordered" evidence="1">
    <location>
        <begin position="427"/>
        <end position="481"/>
    </location>
</feature>
<feature type="region of interest" description="Disordered" evidence="1">
    <location>
        <begin position="1"/>
        <end position="58"/>
    </location>
</feature>
<dbReference type="PANTHER" id="PTHR37722">
    <property type="entry name" value="OS01G0167700 PROTEIN"/>
    <property type="match status" value="1"/>
</dbReference>
<organism evidence="2 3">
    <name type="scientific">Abrus precatorius</name>
    <name type="common">Indian licorice</name>
    <name type="synonym">Glycine abrus</name>
    <dbReference type="NCBI Taxonomy" id="3816"/>
    <lineage>
        <taxon>Eukaryota</taxon>
        <taxon>Viridiplantae</taxon>
        <taxon>Streptophyta</taxon>
        <taxon>Embryophyta</taxon>
        <taxon>Tracheophyta</taxon>
        <taxon>Spermatophyta</taxon>
        <taxon>Magnoliopsida</taxon>
        <taxon>eudicotyledons</taxon>
        <taxon>Gunneridae</taxon>
        <taxon>Pentapetalae</taxon>
        <taxon>rosids</taxon>
        <taxon>fabids</taxon>
        <taxon>Fabales</taxon>
        <taxon>Fabaceae</taxon>
        <taxon>Papilionoideae</taxon>
        <taxon>50 kb inversion clade</taxon>
        <taxon>NPAAA clade</taxon>
        <taxon>indigoferoid/millettioid clade</taxon>
        <taxon>Abreae</taxon>
        <taxon>Abrus</taxon>
    </lineage>
</organism>
<dbReference type="PANTHER" id="PTHR37722:SF2">
    <property type="entry name" value="OS01G0167700 PROTEIN"/>
    <property type="match status" value="1"/>
</dbReference>
<evidence type="ECO:0000256" key="1">
    <source>
        <dbReference type="SAM" id="MobiDB-lite"/>
    </source>
</evidence>
<feature type="compositionally biased region" description="Basic and acidic residues" evidence="1">
    <location>
        <begin position="669"/>
        <end position="681"/>
    </location>
</feature>
<dbReference type="KEGG" id="aprc:113851333"/>
<reference evidence="3" key="2">
    <citation type="submission" date="2025-08" db="UniProtKB">
        <authorList>
            <consortium name="RefSeq"/>
        </authorList>
    </citation>
    <scope>IDENTIFICATION</scope>
    <source>
        <tissue evidence="3">Young leaves</tissue>
    </source>
</reference>
<dbReference type="Proteomes" id="UP000694853">
    <property type="component" value="Unplaced"/>
</dbReference>
<gene>
    <name evidence="3" type="primary">LOC113851333</name>
</gene>
<feature type="compositionally biased region" description="Basic residues" evidence="1">
    <location>
        <begin position="8"/>
        <end position="24"/>
    </location>
</feature>
<keyword evidence="2" id="KW-1185">Reference proteome</keyword>
<sequence length="711" mass="79578">MLQWMGGSRRKVTTSRKSTQKRQKQYFEQRKRQQQNLQMMGSDNCSDSPGISGQSHKDHRSLDILNLLNLSKNSQNRNPLCPKGRDDGEISIPTMPGSVSTNQPTLFANVDATVNSCTFEEAKAGAPLCFQIETSPKKSTPDHQNTAFNGPPWKTVTDQYSELSVIDLLCDDEPNATMEKCPTCEDHVSFSLEGLGKVGTETPIHSPEQRARISYGYSPLAKDGKKSKLKNLNHVLDGIELEMDTMMQDIKVSPTNSSDFPFNKVKRSSAVIRDKHFYDLTNKNGSSISEDFFYKTENSNEELWNACSSFLDEKFDNEIEYDIPRKKTLQMGSKSPGLLKSGTYQMEIHAFEDLLPKKWFSATAKEEIDMSEPLDSFSKDELENDFDFYVASRTRVDGNFNAQNSIPEDVRDNSSLLSEESISSAAVRGESIAHSPSRIVTRENRRRHRNAFPNPRNKCSTEDEKCRSIPNPSKRKSSQYSNSILPEEFGAHNSWQFEERNASVDKSSVSTSFCLDLGADFAVFGSKNRIGDPFSVFTTPELHNKASPSFGGLKNAAPLADSIPCSFTSEKFAFDCSIPFPNVRSWPTSPILSPDSQFKVKSEDAGGFHCETSSTEMSVRGSVSKGERKVKLQKDRNENFEQEGIFTEDDEMTSENKMAGDAPSSNNNHPHECEASEDTNRKTTQCLVTSNSPSHMEEISSLLKKPDRQES</sequence>
<evidence type="ECO:0000313" key="3">
    <source>
        <dbReference type="RefSeq" id="XP_027337596.1"/>
    </source>
</evidence>
<reference evidence="2" key="1">
    <citation type="journal article" date="2019" name="Toxins">
        <title>Detection of Abrin-Like and Prepropulchellin-Like Toxin Genes and Transcripts Using Whole Genome Sequencing and Full-Length Transcript Sequencing of Abrus precatorius.</title>
        <authorList>
            <person name="Hovde B.T."/>
            <person name="Daligault H.E."/>
            <person name="Hanschen E.R."/>
            <person name="Kunde Y.A."/>
            <person name="Johnson M.B."/>
            <person name="Starkenburg S.R."/>
            <person name="Johnson S.L."/>
        </authorList>
    </citation>
    <scope>NUCLEOTIDE SEQUENCE [LARGE SCALE GENOMIC DNA]</scope>
</reference>
<evidence type="ECO:0000313" key="2">
    <source>
        <dbReference type="Proteomes" id="UP000694853"/>
    </source>
</evidence>
<name>A0A8B8K1R9_ABRPR</name>
<feature type="compositionally biased region" description="Polar residues" evidence="1">
    <location>
        <begin position="34"/>
        <end position="54"/>
    </location>
</feature>
<feature type="compositionally biased region" description="Polar residues" evidence="1">
    <location>
        <begin position="682"/>
        <end position="694"/>
    </location>
</feature>
<protein>
    <submittedName>
        <fullName evidence="3">Uncharacterized protein LOC113851333</fullName>
    </submittedName>
</protein>
<dbReference type="OrthoDB" id="994901at2759"/>
<dbReference type="GeneID" id="113851333"/>
<proteinExistence type="predicted"/>
<accession>A0A8B8K1R9</accession>
<feature type="region of interest" description="Disordered" evidence="1">
    <location>
        <begin position="636"/>
        <end position="711"/>
    </location>
</feature>
<dbReference type="AlphaFoldDB" id="A0A8B8K1R9"/>